<dbReference type="RefSeq" id="WP_378959235.1">
    <property type="nucleotide sequence ID" value="NZ_JBHRXC010000016.1"/>
</dbReference>
<evidence type="ECO:0000256" key="1">
    <source>
        <dbReference type="SAM" id="SignalP"/>
    </source>
</evidence>
<protein>
    <submittedName>
        <fullName evidence="2">Uncharacterized protein</fullName>
    </submittedName>
</protein>
<organism evidence="2 3">
    <name type="scientific">Pedobacter jamesrossensis</name>
    <dbReference type="NCBI Taxonomy" id="1908238"/>
    <lineage>
        <taxon>Bacteria</taxon>
        <taxon>Pseudomonadati</taxon>
        <taxon>Bacteroidota</taxon>
        <taxon>Sphingobacteriia</taxon>
        <taxon>Sphingobacteriales</taxon>
        <taxon>Sphingobacteriaceae</taxon>
        <taxon>Pedobacter</taxon>
    </lineage>
</organism>
<accession>A0ABV8NIC9</accession>
<dbReference type="EMBL" id="JBHSBY010000026">
    <property type="protein sequence ID" value="MFC4195917.1"/>
    <property type="molecule type" value="Genomic_DNA"/>
</dbReference>
<feature type="signal peptide" evidence="1">
    <location>
        <begin position="1"/>
        <end position="25"/>
    </location>
</feature>
<reference evidence="3" key="1">
    <citation type="journal article" date="2019" name="Int. J. Syst. Evol. Microbiol.">
        <title>The Global Catalogue of Microorganisms (GCM) 10K type strain sequencing project: providing services to taxonomists for standard genome sequencing and annotation.</title>
        <authorList>
            <consortium name="The Broad Institute Genomics Platform"/>
            <consortium name="The Broad Institute Genome Sequencing Center for Infectious Disease"/>
            <person name="Wu L."/>
            <person name="Ma J."/>
        </authorList>
    </citation>
    <scope>NUCLEOTIDE SEQUENCE [LARGE SCALE GENOMIC DNA]</scope>
    <source>
        <strain evidence="3">CCM 8689</strain>
    </source>
</reference>
<feature type="chain" id="PRO_5046280334" evidence="1">
    <location>
        <begin position="26"/>
        <end position="66"/>
    </location>
</feature>
<name>A0ABV8NIC9_9SPHI</name>
<keyword evidence="1" id="KW-0732">Signal</keyword>
<proteinExistence type="predicted"/>
<dbReference type="Proteomes" id="UP001595792">
    <property type="component" value="Unassembled WGS sequence"/>
</dbReference>
<evidence type="ECO:0000313" key="2">
    <source>
        <dbReference type="EMBL" id="MFC4195917.1"/>
    </source>
</evidence>
<sequence length="66" mass="7168">MKNKKTLFCALAAFAFSSLMLQSFVDTELDPGVGVKCKKIDDSEVYCKDGSDFKTKCATTTGTDNC</sequence>
<keyword evidence="3" id="KW-1185">Reference proteome</keyword>
<evidence type="ECO:0000313" key="3">
    <source>
        <dbReference type="Proteomes" id="UP001595792"/>
    </source>
</evidence>
<gene>
    <name evidence="2" type="ORF">ACFOUY_04355</name>
</gene>
<comment type="caution">
    <text evidence="2">The sequence shown here is derived from an EMBL/GenBank/DDBJ whole genome shotgun (WGS) entry which is preliminary data.</text>
</comment>